<accession>G0R6C0</accession>
<dbReference type="EC" id="2.7.7.7" evidence="8"/>
<dbReference type="EMBL" id="GL984395">
    <property type="protein sequence ID" value="EGR26986.1"/>
    <property type="molecule type" value="Genomic_DNA"/>
</dbReference>
<dbReference type="GO" id="GO:0008663">
    <property type="term" value="F:2',3'-cyclic-nucleotide 2'-phosphodiesterase activity"/>
    <property type="evidence" value="ECO:0007669"/>
    <property type="project" value="UniProtKB-EC"/>
</dbReference>
<dbReference type="CDD" id="cd02340">
    <property type="entry name" value="ZZ_NBR1_like"/>
    <property type="match status" value="1"/>
</dbReference>
<dbReference type="STRING" id="857967.G0R6C0"/>
<dbReference type="PROSITE" id="PS01357">
    <property type="entry name" value="ZF_ZZ_1"/>
    <property type="match status" value="1"/>
</dbReference>
<keyword evidence="5" id="KW-0175">Coiled coil</keyword>
<dbReference type="GeneID" id="14903030"/>
<dbReference type="GO" id="GO:0061733">
    <property type="term" value="F:protein-lysine-acetyltransferase activity"/>
    <property type="evidence" value="ECO:0007669"/>
    <property type="project" value="UniProtKB-EC"/>
</dbReference>
<dbReference type="OMA" id="HEGFICD"/>
<dbReference type="PANTHER" id="PTHR15090:SF8">
    <property type="entry name" value="ZZ-TYPE ZINC FINGER-CONTAINING PROTEIN"/>
    <property type="match status" value="1"/>
</dbReference>
<dbReference type="InParanoid" id="G0R6C0"/>
<dbReference type="GO" id="GO:0008270">
    <property type="term" value="F:zinc ion binding"/>
    <property type="evidence" value="ECO:0007669"/>
    <property type="project" value="UniProtKB-KW"/>
</dbReference>
<gene>
    <name evidence="8" type="ORF">IMG5_203850</name>
</gene>
<evidence type="ECO:0000256" key="5">
    <source>
        <dbReference type="SAM" id="Coils"/>
    </source>
</evidence>
<reference evidence="8 9" key="1">
    <citation type="submission" date="2011-07" db="EMBL/GenBank/DDBJ databases">
        <authorList>
            <person name="Coyne R."/>
            <person name="Brami D."/>
            <person name="Johnson J."/>
            <person name="Hostetler J."/>
            <person name="Hannick L."/>
            <person name="Clark T."/>
            <person name="Cassidy-Hanley D."/>
            <person name="Inman J."/>
        </authorList>
    </citation>
    <scope>NUCLEOTIDE SEQUENCE [LARGE SCALE GENOMIC DNA]</scope>
    <source>
        <strain evidence="8 9">G5</strain>
    </source>
</reference>
<sequence length="647" mass="76911">MLIKIKYFFKTILLKSELESFEQLEQQIKNQLKLTSQQQIQLILTDPSLDEKIIQSNENLEKIKENCQKLSITVISIIVNEINNQKNSQQIIQPSSSDDEKKEKKIKKTQKRTKLIKEIVNMEIKQQIPKIIQQIKNELQEKNKEQKQPTDEQKALEKSIILEKQAIHSGFTCDGCETNPILGVRYKCYVCPDYDLCEKCEAKEIHNHHAFIKIKNPEQAPKVFVSLDVDEQSLQFLNQQFSNGQSVVDINIQSEIKKFQKKQAKEKLRQQKLVEKEKKEIEKQKKEKENEKKVKKVKKEQEKKEKKELKQDLKKQVKETQEHNPQKIKDLEVENNSQIVAQVVGGKSDEYSDLCNQMKGKKIEEIIEYALQFKKQGSSTSTPQEFETSQGSLVNQDKINDSLMQKAMQVAEIMGGSFQDYINMIKNLDSSDCIQDIIENLLINSNQNVSVQENGCFEQLEQEELLRLQYDEELKMLEQIKQQEEERLRNEEKENLRKQKEELEKQRKEQEKIQREEQEKQRREEEERLRKEEEERLRKEEEERLRKEEIERLRKEEEERLKKEEEERKIIEKQVQLKKVKEEKQKKIAQKYTQNHIQVAKEISNILGGEFEDYLQISKVFSDQKFEYVINMIIDDSTLLEKHKTKL</sequence>
<dbReference type="Pfam" id="PF00569">
    <property type="entry name" value="ZZ"/>
    <property type="match status" value="1"/>
</dbReference>
<dbReference type="Proteomes" id="UP000008983">
    <property type="component" value="Unassembled WGS sequence"/>
</dbReference>
<feature type="domain" description="ZZ-type" evidence="7">
    <location>
        <begin position="168"/>
        <end position="219"/>
    </location>
</feature>
<feature type="coiled-coil region" evidence="5">
    <location>
        <begin position="14"/>
        <end position="73"/>
    </location>
</feature>
<keyword evidence="9" id="KW-1185">Reference proteome</keyword>
<keyword evidence="8" id="KW-0012">Acyltransferase</keyword>
<dbReference type="AlphaFoldDB" id="G0R6C0"/>
<protein>
    <submittedName>
        <fullName evidence="8">Zinc ZZ type family protein, putative</fullName>
        <ecNumber evidence="8">2.3.1.48</ecNumber>
        <ecNumber evidence="8">2.7.7.7</ecNumber>
        <ecNumber evidence="8">3.1.4.16</ecNumber>
    </submittedName>
</protein>
<dbReference type="PROSITE" id="PS50135">
    <property type="entry name" value="ZF_ZZ_2"/>
    <property type="match status" value="1"/>
</dbReference>
<evidence type="ECO:0000256" key="4">
    <source>
        <dbReference type="PROSITE-ProRule" id="PRU00228"/>
    </source>
</evidence>
<organism evidence="8 9">
    <name type="scientific">Ichthyophthirius multifiliis</name>
    <name type="common">White spot disease agent</name>
    <name type="synonym">Ich</name>
    <dbReference type="NCBI Taxonomy" id="5932"/>
    <lineage>
        <taxon>Eukaryota</taxon>
        <taxon>Sar</taxon>
        <taxon>Alveolata</taxon>
        <taxon>Ciliophora</taxon>
        <taxon>Intramacronucleata</taxon>
        <taxon>Oligohymenophorea</taxon>
        <taxon>Hymenostomatida</taxon>
        <taxon>Ophryoglenina</taxon>
        <taxon>Ichthyophthirius</taxon>
    </lineage>
</organism>
<evidence type="ECO:0000256" key="3">
    <source>
        <dbReference type="ARBA" id="ARBA00022833"/>
    </source>
</evidence>
<dbReference type="GO" id="GO:0003887">
    <property type="term" value="F:DNA-directed DNA polymerase activity"/>
    <property type="evidence" value="ECO:0007669"/>
    <property type="project" value="UniProtKB-EC"/>
</dbReference>
<dbReference type="InterPro" id="IPR000433">
    <property type="entry name" value="Znf_ZZ"/>
</dbReference>
<proteinExistence type="predicted"/>
<feature type="region of interest" description="Disordered" evidence="6">
    <location>
        <begin position="510"/>
        <end position="533"/>
    </location>
</feature>
<name>G0R6C0_ICHMU</name>
<keyword evidence="8" id="KW-0378">Hydrolase</keyword>
<evidence type="ECO:0000313" key="9">
    <source>
        <dbReference type="Proteomes" id="UP000008983"/>
    </source>
</evidence>
<dbReference type="SUPFAM" id="SSF57850">
    <property type="entry name" value="RING/U-box"/>
    <property type="match status" value="1"/>
</dbReference>
<dbReference type="SMART" id="SM00291">
    <property type="entry name" value="ZnF_ZZ"/>
    <property type="match status" value="1"/>
</dbReference>
<feature type="region of interest" description="Disordered" evidence="6">
    <location>
        <begin position="88"/>
        <end position="108"/>
    </location>
</feature>
<keyword evidence="2 4" id="KW-0863">Zinc-finger</keyword>
<dbReference type="Gene3D" id="3.30.60.90">
    <property type="match status" value="1"/>
</dbReference>
<dbReference type="PANTHER" id="PTHR15090">
    <property type="entry name" value="SEQUESTOSOME 1-RELATED"/>
    <property type="match status" value="1"/>
</dbReference>
<feature type="region of interest" description="Disordered" evidence="6">
    <location>
        <begin position="280"/>
        <end position="325"/>
    </location>
</feature>
<dbReference type="eggNOG" id="KOG1776">
    <property type="taxonomic scope" value="Eukaryota"/>
</dbReference>
<evidence type="ECO:0000259" key="7">
    <source>
        <dbReference type="PROSITE" id="PS50135"/>
    </source>
</evidence>
<dbReference type="EC" id="3.1.4.16" evidence="8"/>
<keyword evidence="8" id="KW-0548">Nucleotidyltransferase</keyword>
<dbReference type="OrthoDB" id="313562at2759"/>
<dbReference type="EC" id="2.3.1.48" evidence="8"/>
<keyword evidence="1" id="KW-0479">Metal-binding</keyword>
<evidence type="ECO:0000256" key="2">
    <source>
        <dbReference type="ARBA" id="ARBA00022771"/>
    </source>
</evidence>
<evidence type="ECO:0000256" key="1">
    <source>
        <dbReference type="ARBA" id="ARBA00022723"/>
    </source>
</evidence>
<evidence type="ECO:0000256" key="6">
    <source>
        <dbReference type="SAM" id="MobiDB-lite"/>
    </source>
</evidence>
<evidence type="ECO:0000313" key="8">
    <source>
        <dbReference type="EMBL" id="EGR26986.1"/>
    </source>
</evidence>
<feature type="compositionally biased region" description="Basic and acidic residues" evidence="6">
    <location>
        <begin position="280"/>
        <end position="292"/>
    </location>
</feature>
<keyword evidence="3" id="KW-0862">Zinc</keyword>
<dbReference type="InterPro" id="IPR043145">
    <property type="entry name" value="Znf_ZZ_sf"/>
</dbReference>
<dbReference type="InterPro" id="IPR052260">
    <property type="entry name" value="Autophagy_Rcpt_SigReg"/>
</dbReference>
<dbReference type="FunFam" id="3.30.60.90:FF:000016">
    <property type="entry name" value="Refractory to sigma P"/>
    <property type="match status" value="1"/>
</dbReference>
<dbReference type="RefSeq" id="XP_004023870.1">
    <property type="nucleotide sequence ID" value="XM_004023821.1"/>
</dbReference>
<keyword evidence="8" id="KW-0808">Transferase</keyword>
<feature type="compositionally biased region" description="Basic and acidic residues" evidence="6">
    <location>
        <begin position="299"/>
        <end position="325"/>
    </location>
</feature>